<dbReference type="EMBL" id="CP002858">
    <property type="protein sequence ID" value="AEI15876.1"/>
    <property type="molecule type" value="Genomic_DNA"/>
</dbReference>
<dbReference type="OrthoDB" id="9811278at2"/>
<gene>
    <name evidence="3" type="ordered locus">Flexsi_1727</name>
    <name evidence="4" type="ordered locus">Flexsi_2257</name>
</gene>
<dbReference type="eggNOG" id="COG3547">
    <property type="taxonomic scope" value="Bacteria"/>
</dbReference>
<dbReference type="InterPro" id="IPR002525">
    <property type="entry name" value="Transp_IS110-like_N"/>
</dbReference>
<dbReference type="InterPro" id="IPR003346">
    <property type="entry name" value="Transposase_20"/>
</dbReference>
<reference evidence="3 5" key="1">
    <citation type="journal article" date="2011" name="Stand. Genomic Sci.">
        <title>Genome sequence of the moderately thermophilic halophile Flexistipes sinusarabici strain (MAS10).</title>
        <authorList>
            <person name="Lapidus A."/>
            <person name="Chertkov O."/>
            <person name="Nolan M."/>
            <person name="Lucas S."/>
            <person name="Hammon N."/>
            <person name="Deshpande S."/>
            <person name="Cheng J.F."/>
            <person name="Tapia R."/>
            <person name="Han C."/>
            <person name="Goodwin L."/>
            <person name="Pitluck S."/>
            <person name="Liolios K."/>
            <person name="Pagani I."/>
            <person name="Ivanova N."/>
            <person name="Huntemann M."/>
            <person name="Mavromatis K."/>
            <person name="Mikhailova N."/>
            <person name="Pati A."/>
            <person name="Chen A."/>
            <person name="Palaniappan K."/>
            <person name="Land M."/>
            <person name="Hauser L."/>
            <person name="Brambilla E.M."/>
            <person name="Rohde M."/>
            <person name="Abt B."/>
            <person name="Spring S."/>
            <person name="Goker M."/>
            <person name="Bristow J."/>
            <person name="Eisen J.A."/>
            <person name="Markowitz V."/>
            <person name="Hugenholtz P."/>
            <person name="Kyrpides N.C."/>
            <person name="Klenk H.P."/>
            <person name="Woyke T."/>
        </authorList>
    </citation>
    <scope>NUCLEOTIDE SEQUENCE [LARGE SCALE GENOMIC DNA]</scope>
    <source>
        <strain evidence="3">DSM 4947</strain>
        <strain evidence="5">DSM 4947 / MAS 10</strain>
    </source>
</reference>
<dbReference type="RefSeq" id="WP_013886841.1">
    <property type="nucleotide sequence ID" value="NC_015672.1"/>
</dbReference>
<sequence length="394" mass="44831">MFKYFIGVDVSKDKFNFAVINGDLENIDNGCIEMNRAGFEEFKSKLDFYQDIIIAMESTGSYHINLLSFLGANNFKTALVNPALIKKFSEGSTLRKTKTDELDAVTIGKFIFKNIEYLDRFVPYSVDEVTALARLRENIVKEIAKTKTQLKQNLNLVFPEIVKECNIFNDTILNILEVFPTPESIRKAPKSKLKGVFNKASKGKKGRKLSLTYDRFKELAVDSIGISSEGYAKIVEHNIKSLKFLQSQLEEISNDFIDKINDSKKDDMEILSSIKGIGNTTAAHFIAEVRDINRFENRNKLSAYAGIDPSFKESGTSVNIKGKVTKKGNKSLRRALYLMATGVMKFNDYFRAYYLKKKSEGMSHRKAMIALCNKLLRTIFALLTKREFFVIKYS</sequence>
<dbReference type="NCBIfam" id="NF033542">
    <property type="entry name" value="transpos_IS110"/>
    <property type="match status" value="1"/>
</dbReference>
<dbReference type="STRING" id="717231.Flexsi_1727"/>
<protein>
    <submittedName>
        <fullName evidence="3">Transposase IS116/IS110/IS902 family protein</fullName>
    </submittedName>
</protein>
<evidence type="ECO:0000259" key="2">
    <source>
        <dbReference type="Pfam" id="PF02371"/>
    </source>
</evidence>
<dbReference type="GO" id="GO:0003677">
    <property type="term" value="F:DNA binding"/>
    <property type="evidence" value="ECO:0007669"/>
    <property type="project" value="InterPro"/>
</dbReference>
<reference evidence="5" key="2">
    <citation type="submission" date="2011-06" db="EMBL/GenBank/DDBJ databases">
        <title>The complete genome of Flexistipes sinusarabici DSM 4947.</title>
        <authorList>
            <person name="Lucas S."/>
            <person name="Han J."/>
            <person name="Lapidus A."/>
            <person name="Bruce D."/>
            <person name="Goodwin L."/>
            <person name="Pitluck S."/>
            <person name="Peters L."/>
            <person name="Kyrpides N."/>
            <person name="Mavromatis K."/>
            <person name="Ivanova N."/>
            <person name="Mikhailova N."/>
            <person name="Chertkov O."/>
            <person name="Detter J.C."/>
            <person name="Tapia R."/>
            <person name="Han C."/>
            <person name="Land M."/>
            <person name="Hauser L."/>
            <person name="Markowitz V."/>
            <person name="Cheng J.-F."/>
            <person name="Hugenholtz P."/>
            <person name="Woyke T."/>
            <person name="Wu D."/>
            <person name="Spring S."/>
            <person name="Schroeder M."/>
            <person name="Brambilla E."/>
            <person name="Klenk H.-P."/>
            <person name="Eisen J.A."/>
        </authorList>
    </citation>
    <scope>NUCLEOTIDE SEQUENCE [LARGE SCALE GENOMIC DNA]</scope>
    <source>
        <strain evidence="5">DSM 4947 / MAS 10</strain>
    </source>
</reference>
<feature type="domain" description="Transposase IS116/IS110/IS902 C-terminal" evidence="2">
    <location>
        <begin position="269"/>
        <end position="354"/>
    </location>
</feature>
<evidence type="ECO:0000259" key="1">
    <source>
        <dbReference type="Pfam" id="PF01548"/>
    </source>
</evidence>
<dbReference type="AlphaFoldDB" id="F8E9V8"/>
<keyword evidence="5" id="KW-1185">Reference proteome</keyword>
<dbReference type="PANTHER" id="PTHR33055:SF15">
    <property type="entry name" value="TRANSPOSASE-RELATED"/>
    <property type="match status" value="1"/>
</dbReference>
<organism evidence="3 5">
    <name type="scientific">Flexistipes sinusarabici (strain ATCC 49648 / DSM 4947 / MAS 10)</name>
    <dbReference type="NCBI Taxonomy" id="717231"/>
    <lineage>
        <taxon>Bacteria</taxon>
        <taxon>Pseudomonadati</taxon>
        <taxon>Deferribacterota</taxon>
        <taxon>Deferribacteres</taxon>
        <taxon>Deferribacterales</taxon>
        <taxon>Flexistipitaceae</taxon>
        <taxon>Flexistipes</taxon>
    </lineage>
</organism>
<dbReference type="GO" id="GO:0004803">
    <property type="term" value="F:transposase activity"/>
    <property type="evidence" value="ECO:0007669"/>
    <property type="project" value="InterPro"/>
</dbReference>
<dbReference type="PANTHER" id="PTHR33055">
    <property type="entry name" value="TRANSPOSASE FOR INSERTION SEQUENCE ELEMENT IS1111A"/>
    <property type="match status" value="1"/>
</dbReference>
<dbReference type="HOGENOM" id="CLU_036902_4_8_0"/>
<dbReference type="Pfam" id="PF01548">
    <property type="entry name" value="DEDD_Tnp_IS110"/>
    <property type="match status" value="1"/>
</dbReference>
<evidence type="ECO:0000313" key="3">
    <source>
        <dbReference type="EMBL" id="AEI15369.1"/>
    </source>
</evidence>
<proteinExistence type="predicted"/>
<dbReference type="GO" id="GO:0006313">
    <property type="term" value="P:DNA transposition"/>
    <property type="evidence" value="ECO:0007669"/>
    <property type="project" value="InterPro"/>
</dbReference>
<dbReference type="KEGG" id="fsi:Flexsi_1727"/>
<dbReference type="Pfam" id="PF02371">
    <property type="entry name" value="Transposase_20"/>
    <property type="match status" value="1"/>
</dbReference>
<evidence type="ECO:0000313" key="4">
    <source>
        <dbReference type="EMBL" id="AEI15876.1"/>
    </source>
</evidence>
<dbReference type="KEGG" id="fsi:Flexsi_2257"/>
<evidence type="ECO:0000313" key="5">
    <source>
        <dbReference type="Proteomes" id="UP000006621"/>
    </source>
</evidence>
<dbReference type="Proteomes" id="UP000006621">
    <property type="component" value="Chromosome"/>
</dbReference>
<feature type="domain" description="Transposase IS110-like N-terminal" evidence="1">
    <location>
        <begin position="6"/>
        <end position="159"/>
    </location>
</feature>
<dbReference type="InterPro" id="IPR047650">
    <property type="entry name" value="Transpos_IS110"/>
</dbReference>
<accession>F8E9V8</accession>
<dbReference type="EMBL" id="CP002858">
    <property type="protein sequence ID" value="AEI15369.1"/>
    <property type="molecule type" value="Genomic_DNA"/>
</dbReference>
<name>F8E9V8_FLESM</name>